<gene>
    <name evidence="5" type="ORF">J2Z21_000932</name>
</gene>
<organism evidence="5 6">
    <name type="scientific">Streptomyces griseochromogenes</name>
    <dbReference type="NCBI Taxonomy" id="68214"/>
    <lineage>
        <taxon>Bacteria</taxon>
        <taxon>Bacillati</taxon>
        <taxon>Actinomycetota</taxon>
        <taxon>Actinomycetes</taxon>
        <taxon>Kitasatosporales</taxon>
        <taxon>Streptomycetaceae</taxon>
        <taxon>Streptomyces</taxon>
    </lineage>
</organism>
<dbReference type="CDD" id="cd00198">
    <property type="entry name" value="vWFA"/>
    <property type="match status" value="1"/>
</dbReference>
<keyword evidence="6" id="KW-1185">Reference proteome</keyword>
<proteinExistence type="predicted"/>
<evidence type="ECO:0000259" key="4">
    <source>
        <dbReference type="PROSITE" id="PS50234"/>
    </source>
</evidence>
<comment type="caution">
    <text evidence="5">The sequence shown here is derived from an EMBL/GenBank/DDBJ whole genome shotgun (WGS) entry which is preliminary data.</text>
</comment>
<accession>A0ABS4LKU4</accession>
<sequence>MRRAAVPVLACAALFVSLLAPAGQDPVPAADSTPAFPAVNYAVAVDESTSLAAEDMKAEKAAAARIALGDVSSDSHVTVFGFAAAEADGQRAVDPVCPRTGLDATGRETIGACVGKLHRRTKSEGTGTDFPSAIRQGVHDLTDGTDPSQPRVLFLLTDGYMDVSDSPKYGSPEHREDEGKRQLGLALKEAAAQNVQIWPLGFGDQPRLDELKRMAAGGYQKGCVDLPSASPQPHKVKASDIGSTLEDIFAAAHCMRHGEGTSKRPPATLEIGISPLATVGSIVVDKGDPQVKITYYDPSGDEVPTHGSFKKSQFELAGGTGPVEALKIVDPLPGTWKVKAEAPEGHRSLPVSVSVLWQGELRGAITMDPPSPGAGDKVTVTMRLQTREGYQIKDPRDYAGLRVRSQLTGDGFSPVALDLTDDGKAPDSTASDGSFTGAVRIPKSATGALKVSATLTASGLRADTRSEDGWRAPGQLPVTAFLSLPEASVHPGATITGTLELHNSSDTAHTLRLSVADLQPGLLSVNPAEITVKAHESGTRKVTAEVAPANVFGDRLGHDGLRLAGSVKVADTTDHDRTLAQPQLSVRVTPEPGIWDKYWWAFVSAAALVVLLAVAGAVWVRQRRRRRDPHGLVLRLVSDDGTVLNEHPAGHGHKQWYEFAVAEAHRSPRIERRPHGPYAVQRSPEGGAVLRKRGGGRTLVPARGQVPLTDTLHLAVGGDVKPTRKGGKPKQPTVGPRPGAGESSNASPYIDFE</sequence>
<evidence type="ECO:0000256" key="2">
    <source>
        <dbReference type="SAM" id="Phobius"/>
    </source>
</evidence>
<dbReference type="SMART" id="SM00327">
    <property type="entry name" value="VWA"/>
    <property type="match status" value="1"/>
</dbReference>
<evidence type="ECO:0000256" key="1">
    <source>
        <dbReference type="SAM" id="MobiDB-lite"/>
    </source>
</evidence>
<keyword evidence="2" id="KW-0812">Transmembrane</keyword>
<dbReference type="RefSeq" id="WP_208870357.1">
    <property type="nucleotide sequence ID" value="NZ_CP016279.1"/>
</dbReference>
<dbReference type="EMBL" id="JAGGLP010000002">
    <property type="protein sequence ID" value="MBP2048008.1"/>
    <property type="molecule type" value="Genomic_DNA"/>
</dbReference>
<feature type="transmembrane region" description="Helical" evidence="2">
    <location>
        <begin position="598"/>
        <end position="620"/>
    </location>
</feature>
<protein>
    <recommendedName>
        <fullName evidence="4">VWFA domain-containing protein</fullName>
    </recommendedName>
</protein>
<keyword evidence="2" id="KW-0472">Membrane</keyword>
<keyword evidence="3" id="KW-0732">Signal</keyword>
<dbReference type="InterPro" id="IPR036465">
    <property type="entry name" value="vWFA_dom_sf"/>
</dbReference>
<feature type="signal peptide" evidence="3">
    <location>
        <begin position="1"/>
        <end position="22"/>
    </location>
</feature>
<evidence type="ECO:0000256" key="3">
    <source>
        <dbReference type="SAM" id="SignalP"/>
    </source>
</evidence>
<dbReference type="SUPFAM" id="SSF53300">
    <property type="entry name" value="vWA-like"/>
    <property type="match status" value="1"/>
</dbReference>
<evidence type="ECO:0000313" key="5">
    <source>
        <dbReference type="EMBL" id="MBP2048008.1"/>
    </source>
</evidence>
<feature type="region of interest" description="Disordered" evidence="1">
    <location>
        <begin position="670"/>
        <end position="753"/>
    </location>
</feature>
<dbReference type="Proteomes" id="UP001519309">
    <property type="component" value="Unassembled WGS sequence"/>
</dbReference>
<dbReference type="InterPro" id="IPR002035">
    <property type="entry name" value="VWF_A"/>
</dbReference>
<dbReference type="PROSITE" id="PS50234">
    <property type="entry name" value="VWFA"/>
    <property type="match status" value="1"/>
</dbReference>
<evidence type="ECO:0000313" key="6">
    <source>
        <dbReference type="Proteomes" id="UP001519309"/>
    </source>
</evidence>
<reference evidence="5 6" key="1">
    <citation type="submission" date="2021-03" db="EMBL/GenBank/DDBJ databases">
        <title>Genomic Encyclopedia of Type Strains, Phase IV (KMG-IV): sequencing the most valuable type-strain genomes for metagenomic binning, comparative biology and taxonomic classification.</title>
        <authorList>
            <person name="Goeker M."/>
        </authorList>
    </citation>
    <scope>NUCLEOTIDE SEQUENCE [LARGE SCALE GENOMIC DNA]</scope>
    <source>
        <strain evidence="5 6">DSM 40499</strain>
    </source>
</reference>
<dbReference type="Gene3D" id="3.40.50.410">
    <property type="entry name" value="von Willebrand factor, type A domain"/>
    <property type="match status" value="1"/>
</dbReference>
<feature type="domain" description="VWFA" evidence="4">
    <location>
        <begin position="40"/>
        <end position="252"/>
    </location>
</feature>
<keyword evidence="2" id="KW-1133">Transmembrane helix</keyword>
<feature type="chain" id="PRO_5046738871" description="VWFA domain-containing protein" evidence="3">
    <location>
        <begin position="23"/>
        <end position="753"/>
    </location>
</feature>
<name>A0ABS4LKU4_9ACTN</name>